<accession>A0A8S1RQ65</accession>
<organism evidence="1 2">
    <name type="scientific">Paramecium sonneborni</name>
    <dbReference type="NCBI Taxonomy" id="65129"/>
    <lineage>
        <taxon>Eukaryota</taxon>
        <taxon>Sar</taxon>
        <taxon>Alveolata</taxon>
        <taxon>Ciliophora</taxon>
        <taxon>Intramacronucleata</taxon>
        <taxon>Oligohymenophorea</taxon>
        <taxon>Peniculida</taxon>
        <taxon>Parameciidae</taxon>
        <taxon>Paramecium</taxon>
    </lineage>
</organism>
<dbReference type="AlphaFoldDB" id="A0A8S1RQ65"/>
<evidence type="ECO:0000313" key="1">
    <source>
        <dbReference type="EMBL" id="CAD8129493.1"/>
    </source>
</evidence>
<name>A0A8S1RQ65_9CILI</name>
<protein>
    <submittedName>
        <fullName evidence="1">Uncharacterized protein</fullName>
    </submittedName>
</protein>
<proteinExistence type="predicted"/>
<gene>
    <name evidence="1" type="ORF">PSON_ATCC_30995.1.T2260006</name>
</gene>
<comment type="caution">
    <text evidence="1">The sequence shown here is derived from an EMBL/GenBank/DDBJ whole genome shotgun (WGS) entry which is preliminary data.</text>
</comment>
<reference evidence="1" key="1">
    <citation type="submission" date="2021-01" db="EMBL/GenBank/DDBJ databases">
        <authorList>
            <consortium name="Genoscope - CEA"/>
            <person name="William W."/>
        </authorList>
    </citation>
    <scope>NUCLEOTIDE SEQUENCE</scope>
</reference>
<dbReference type="EMBL" id="CAJJDN010000226">
    <property type="protein sequence ID" value="CAD8129493.1"/>
    <property type="molecule type" value="Genomic_DNA"/>
</dbReference>
<keyword evidence="2" id="KW-1185">Reference proteome</keyword>
<sequence length="98" mass="11984">MQKSDQMYDVMKMDKLYIGIRAEVKSYMERRTPNLPHIIASIQWKNMNEFKQLCILLQREYLEMINIQRQEASFKKIYQYAKQQFVQKKSCQKNILKE</sequence>
<evidence type="ECO:0000313" key="2">
    <source>
        <dbReference type="Proteomes" id="UP000692954"/>
    </source>
</evidence>
<dbReference type="Proteomes" id="UP000692954">
    <property type="component" value="Unassembled WGS sequence"/>
</dbReference>